<keyword evidence="3" id="KW-1185">Reference proteome</keyword>
<protein>
    <submittedName>
        <fullName evidence="2">Uncharacterized protein</fullName>
    </submittedName>
</protein>
<comment type="caution">
    <text evidence="2">The sequence shown here is derived from an EMBL/GenBank/DDBJ whole genome shotgun (WGS) entry which is preliminary data.</text>
</comment>
<feature type="transmembrane region" description="Helical" evidence="1">
    <location>
        <begin position="292"/>
        <end position="317"/>
    </location>
</feature>
<evidence type="ECO:0000313" key="2">
    <source>
        <dbReference type="EMBL" id="GJJ73330.1"/>
    </source>
</evidence>
<dbReference type="EMBL" id="BQFW01000008">
    <property type="protein sequence ID" value="GJJ73330.1"/>
    <property type="molecule type" value="Genomic_DNA"/>
</dbReference>
<gene>
    <name evidence="2" type="ORF">EMPS_05688</name>
</gene>
<dbReference type="OrthoDB" id="2331972at2759"/>
<name>A0A9P3LX01_9FUNG</name>
<reference evidence="2" key="2">
    <citation type="journal article" date="2022" name="Microbiol. Resour. Announc.">
        <title>Whole-Genome Sequence of Entomortierella parvispora E1425, a Mucoromycotan Fungus Associated with Burkholderiaceae-Related Endosymbiotic Bacteria.</title>
        <authorList>
            <person name="Herlambang A."/>
            <person name="Guo Y."/>
            <person name="Takashima Y."/>
            <person name="Narisawa K."/>
            <person name="Ohta H."/>
            <person name="Nishizawa T."/>
        </authorList>
    </citation>
    <scope>NUCLEOTIDE SEQUENCE</scope>
    <source>
        <strain evidence="2">E1425</strain>
    </source>
</reference>
<accession>A0A9P3LX01</accession>
<reference evidence="2" key="1">
    <citation type="submission" date="2021-11" db="EMBL/GenBank/DDBJ databases">
        <authorList>
            <person name="Herlambang A."/>
            <person name="Guo Y."/>
            <person name="Takashima Y."/>
            <person name="Nishizawa T."/>
        </authorList>
    </citation>
    <scope>NUCLEOTIDE SEQUENCE</scope>
    <source>
        <strain evidence="2">E1425</strain>
    </source>
</reference>
<feature type="transmembrane region" description="Helical" evidence="1">
    <location>
        <begin position="209"/>
        <end position="232"/>
    </location>
</feature>
<feature type="transmembrane region" description="Helical" evidence="1">
    <location>
        <begin position="57"/>
        <end position="77"/>
    </location>
</feature>
<feature type="transmembrane region" description="Helical" evidence="1">
    <location>
        <begin position="84"/>
        <end position="105"/>
    </location>
</feature>
<feature type="transmembrane region" description="Helical" evidence="1">
    <location>
        <begin position="253"/>
        <end position="272"/>
    </location>
</feature>
<evidence type="ECO:0000256" key="1">
    <source>
        <dbReference type="SAM" id="Phobius"/>
    </source>
</evidence>
<feature type="transmembrane region" description="Helical" evidence="1">
    <location>
        <begin position="125"/>
        <end position="145"/>
    </location>
</feature>
<keyword evidence="1" id="KW-0812">Transmembrane</keyword>
<evidence type="ECO:0000313" key="3">
    <source>
        <dbReference type="Proteomes" id="UP000827284"/>
    </source>
</evidence>
<dbReference type="Proteomes" id="UP000827284">
    <property type="component" value="Unassembled WGS sequence"/>
</dbReference>
<organism evidence="2 3">
    <name type="scientific">Entomortierella parvispora</name>
    <dbReference type="NCBI Taxonomy" id="205924"/>
    <lineage>
        <taxon>Eukaryota</taxon>
        <taxon>Fungi</taxon>
        <taxon>Fungi incertae sedis</taxon>
        <taxon>Mucoromycota</taxon>
        <taxon>Mortierellomycotina</taxon>
        <taxon>Mortierellomycetes</taxon>
        <taxon>Mortierellales</taxon>
        <taxon>Mortierellaceae</taxon>
        <taxon>Entomortierella</taxon>
    </lineage>
</organism>
<keyword evidence="1" id="KW-1133">Transmembrane helix</keyword>
<keyword evidence="1" id="KW-0472">Membrane</keyword>
<sequence>MSQALIRSAPAKVALATVSALTALAIFQHILLSTPPYVDPISERCLFPPSLADEDKFMPVSLPVFDRLVCVLVPYFVDCSRTVFGRLSVQLLMAFVAPISWLQVVEASRAGNRWSMLACMPFSALFAYSTGIGIYLPLLFVPLMINSKPTMDSTASASAVPLARVYALLVVQALNIASIAAVVSPGPDSVGPERTWIPLATAINVPMEFALWFIYTPLTFIVGSILAPTPASEIEKARQDKRARQLVINSSRVFAFLSAIVHIATLAAYLTGTATPLSDFVNSFQLSFRLEHLLYAPAYFLLWDFFGAVLGSLFWVLSDAEGLKEPVHFL</sequence>
<proteinExistence type="predicted"/>
<dbReference type="AlphaFoldDB" id="A0A9P3LX01"/>
<feature type="transmembrane region" description="Helical" evidence="1">
    <location>
        <begin position="165"/>
        <end position="183"/>
    </location>
</feature>